<feature type="transmembrane region" description="Helical" evidence="2">
    <location>
        <begin position="336"/>
        <end position="355"/>
    </location>
</feature>
<evidence type="ECO:0000313" key="4">
    <source>
        <dbReference type="EnsemblMetazoa" id="AFAF001756-PA"/>
    </source>
</evidence>
<dbReference type="EnsemblMetazoa" id="AFAF001756-RA">
    <property type="protein sequence ID" value="AFAF001756-PA"/>
    <property type="gene ID" value="AFAF001756"/>
</dbReference>
<keyword evidence="2" id="KW-1133">Transmembrane helix</keyword>
<reference evidence="4" key="2">
    <citation type="submission" date="2020-05" db="UniProtKB">
        <authorList>
            <consortium name="EnsemblMetazoa"/>
        </authorList>
    </citation>
    <scope>IDENTIFICATION</scope>
    <source>
        <strain evidence="4">FAR1</strain>
    </source>
</reference>
<keyword evidence="3" id="KW-0732">Signal</keyword>
<feature type="compositionally biased region" description="Acidic residues" evidence="1">
    <location>
        <begin position="123"/>
        <end position="141"/>
    </location>
</feature>
<feature type="compositionally biased region" description="Basic residues" evidence="1">
    <location>
        <begin position="306"/>
        <end position="315"/>
    </location>
</feature>
<sequence length="421" mass="46364">MTRFPVLWVLLLSLLASTTRAEWVEIPHLKPATGTSTISSTTINPAASFNGGGHVQLLLSHLSGGSGPTPASGVRWVRPVSDLLDYKAPGGGVSSPPWITGQVQQEDDGGTRRWVNVSSKVEVDEEDDEQDGEEEEGEEEQYPVVQTALLPFGNRYEEESIETVTAPKAIQPIATQHYDDFDDYDERVQGAGSAPTQHQQEYHQDGTDAEEEEEEESAPEEENHQEQPSAHPVTVVHVRPIAASGGGGFGGFVDFLRRMQASFVQRTARTIGEKIRTLAGMRDQLMRSIEHRIATLWQSGDDAGRQRRRRERVKRGGGWMEPHGGTDAMDFPSAEGALLTISFLTFAVFLIKLVLQVINTIKAKHYTYSTFAAATPVSGGLLVKRTRRHTAPLNPTLPDHMQAILRNIDGVGYRHNLSNRS</sequence>
<accession>A0A182Q2F8</accession>
<keyword evidence="2" id="KW-0472">Membrane</keyword>
<evidence type="ECO:0000256" key="2">
    <source>
        <dbReference type="SAM" id="Phobius"/>
    </source>
</evidence>
<feature type="chain" id="PRO_5008132137" evidence="3">
    <location>
        <begin position="22"/>
        <end position="421"/>
    </location>
</feature>
<dbReference type="VEuPathDB" id="VectorBase:AFAF001756"/>
<protein>
    <submittedName>
        <fullName evidence="4">Uncharacterized protein</fullName>
    </submittedName>
</protein>
<feature type="region of interest" description="Disordered" evidence="1">
    <location>
        <begin position="117"/>
        <end position="144"/>
    </location>
</feature>
<feature type="region of interest" description="Disordered" evidence="1">
    <location>
        <begin position="300"/>
        <end position="326"/>
    </location>
</feature>
<reference evidence="5" key="1">
    <citation type="submission" date="2014-01" db="EMBL/GenBank/DDBJ databases">
        <title>The Genome Sequence of Anopheles farauti FAR1 (V2).</title>
        <authorList>
            <consortium name="The Broad Institute Genomics Platform"/>
            <person name="Neafsey D.E."/>
            <person name="Besansky N."/>
            <person name="Howell P."/>
            <person name="Walton C."/>
            <person name="Young S.K."/>
            <person name="Zeng Q."/>
            <person name="Gargeya S."/>
            <person name="Fitzgerald M."/>
            <person name="Haas B."/>
            <person name="Abouelleil A."/>
            <person name="Allen A.W."/>
            <person name="Alvarado L."/>
            <person name="Arachchi H.M."/>
            <person name="Berlin A.M."/>
            <person name="Chapman S.B."/>
            <person name="Gainer-Dewar J."/>
            <person name="Goldberg J."/>
            <person name="Griggs A."/>
            <person name="Gujja S."/>
            <person name="Hansen M."/>
            <person name="Howarth C."/>
            <person name="Imamovic A."/>
            <person name="Ireland A."/>
            <person name="Larimer J."/>
            <person name="McCowan C."/>
            <person name="Murphy C."/>
            <person name="Pearson M."/>
            <person name="Poon T.W."/>
            <person name="Priest M."/>
            <person name="Roberts A."/>
            <person name="Saif S."/>
            <person name="Shea T."/>
            <person name="Sisk P."/>
            <person name="Sykes S."/>
            <person name="Wortman J."/>
            <person name="Nusbaum C."/>
            <person name="Birren B."/>
        </authorList>
    </citation>
    <scope>NUCLEOTIDE SEQUENCE [LARGE SCALE GENOMIC DNA]</scope>
    <source>
        <strain evidence="5">FAR1</strain>
    </source>
</reference>
<dbReference type="AlphaFoldDB" id="A0A182Q2F8"/>
<evidence type="ECO:0000313" key="5">
    <source>
        <dbReference type="Proteomes" id="UP000075886"/>
    </source>
</evidence>
<dbReference type="EMBL" id="AXCN02002161">
    <property type="status" value="NOT_ANNOTATED_CDS"/>
    <property type="molecule type" value="Genomic_DNA"/>
</dbReference>
<keyword evidence="2" id="KW-0812">Transmembrane</keyword>
<feature type="signal peptide" evidence="3">
    <location>
        <begin position="1"/>
        <end position="21"/>
    </location>
</feature>
<organism evidence="4 5">
    <name type="scientific">Anopheles farauti</name>
    <dbReference type="NCBI Taxonomy" id="69004"/>
    <lineage>
        <taxon>Eukaryota</taxon>
        <taxon>Metazoa</taxon>
        <taxon>Ecdysozoa</taxon>
        <taxon>Arthropoda</taxon>
        <taxon>Hexapoda</taxon>
        <taxon>Insecta</taxon>
        <taxon>Pterygota</taxon>
        <taxon>Neoptera</taxon>
        <taxon>Endopterygota</taxon>
        <taxon>Diptera</taxon>
        <taxon>Nematocera</taxon>
        <taxon>Culicoidea</taxon>
        <taxon>Culicidae</taxon>
        <taxon>Anophelinae</taxon>
        <taxon>Anopheles</taxon>
    </lineage>
</organism>
<proteinExistence type="predicted"/>
<dbReference type="Proteomes" id="UP000075886">
    <property type="component" value="Unassembled WGS sequence"/>
</dbReference>
<name>A0A182Q2F8_9DIPT</name>
<evidence type="ECO:0000256" key="3">
    <source>
        <dbReference type="SAM" id="SignalP"/>
    </source>
</evidence>
<keyword evidence="5" id="KW-1185">Reference proteome</keyword>
<feature type="region of interest" description="Disordered" evidence="1">
    <location>
        <begin position="185"/>
        <end position="231"/>
    </location>
</feature>
<evidence type="ECO:0000256" key="1">
    <source>
        <dbReference type="SAM" id="MobiDB-lite"/>
    </source>
</evidence>
<feature type="compositionally biased region" description="Acidic residues" evidence="1">
    <location>
        <begin position="207"/>
        <end position="220"/>
    </location>
</feature>